<reference evidence="1 2" key="1">
    <citation type="submission" date="2019-03" db="EMBL/GenBank/DDBJ databases">
        <title>Rhodosporidium diobovatum UCD-FST 08-225 genome sequencing, assembly, and annotation.</title>
        <authorList>
            <person name="Fakankun I.U."/>
            <person name="Fristensky B."/>
            <person name="Levin D.B."/>
        </authorList>
    </citation>
    <scope>NUCLEOTIDE SEQUENCE [LARGE SCALE GENOMIC DNA]</scope>
    <source>
        <strain evidence="1 2">UCD-FST 08-225</strain>
    </source>
</reference>
<sequence length="144" mass="16864">YNKADEFHAWLIGEKMLNPETLSKAKEKEIFLQFMEDFNTCTLPHDKYYDIAKWEKEMAAVRMGETIDKSDTYDWRKDEESARTSYRRAATSSANSAADQLMDAAKLQELRRIQTERIVKEKSQRLGMNVSDKLGVRLESKMRD</sequence>
<accession>A0A5C5FUE0</accession>
<proteinExistence type="predicted"/>
<dbReference type="EMBL" id="SOZI01000083">
    <property type="protein sequence ID" value="TNY19832.1"/>
    <property type="molecule type" value="Genomic_DNA"/>
</dbReference>
<protein>
    <submittedName>
        <fullName evidence="1">Uncharacterized protein</fullName>
    </submittedName>
</protein>
<feature type="non-terminal residue" evidence="1">
    <location>
        <position position="1"/>
    </location>
</feature>
<gene>
    <name evidence="1" type="ORF">DMC30DRAFT_353275</name>
</gene>
<dbReference type="PANTHER" id="PTHR34689:SF1">
    <property type="entry name" value="NUCLEIC ACID-BINDING PROTEIN"/>
    <property type="match status" value="1"/>
</dbReference>
<evidence type="ECO:0000313" key="2">
    <source>
        <dbReference type="Proteomes" id="UP000311382"/>
    </source>
</evidence>
<dbReference type="STRING" id="5288.A0A5C5FUE0"/>
<name>A0A5C5FUE0_9BASI</name>
<dbReference type="OrthoDB" id="2538345at2759"/>
<evidence type="ECO:0000313" key="1">
    <source>
        <dbReference type="EMBL" id="TNY19832.1"/>
    </source>
</evidence>
<comment type="caution">
    <text evidence="1">The sequence shown here is derived from an EMBL/GenBank/DDBJ whole genome shotgun (WGS) entry which is preliminary data.</text>
</comment>
<organism evidence="1 2">
    <name type="scientific">Rhodotorula diobovata</name>
    <dbReference type="NCBI Taxonomy" id="5288"/>
    <lineage>
        <taxon>Eukaryota</taxon>
        <taxon>Fungi</taxon>
        <taxon>Dikarya</taxon>
        <taxon>Basidiomycota</taxon>
        <taxon>Pucciniomycotina</taxon>
        <taxon>Microbotryomycetes</taxon>
        <taxon>Sporidiobolales</taxon>
        <taxon>Sporidiobolaceae</taxon>
        <taxon>Rhodotorula</taxon>
    </lineage>
</organism>
<keyword evidence="2" id="KW-1185">Reference proteome</keyword>
<dbReference type="PANTHER" id="PTHR34689">
    <property type="entry name" value="NUCLEIC ACID-BINDING PROTEIN"/>
    <property type="match status" value="1"/>
</dbReference>
<dbReference type="AlphaFoldDB" id="A0A5C5FUE0"/>
<dbReference type="Proteomes" id="UP000311382">
    <property type="component" value="Unassembled WGS sequence"/>
</dbReference>